<evidence type="ECO:0000256" key="4">
    <source>
        <dbReference type="SAM" id="MobiDB-lite"/>
    </source>
</evidence>
<keyword evidence="2 3" id="KW-0040">ANK repeat</keyword>
<evidence type="ECO:0000256" key="3">
    <source>
        <dbReference type="PROSITE-ProRule" id="PRU00023"/>
    </source>
</evidence>
<feature type="repeat" description="ANK" evidence="3">
    <location>
        <begin position="208"/>
        <end position="244"/>
    </location>
</feature>
<protein>
    <submittedName>
        <fullName evidence="5">ANKRD50 protein</fullName>
    </submittedName>
</protein>
<evidence type="ECO:0000313" key="5">
    <source>
        <dbReference type="EMBL" id="CAE7520809.1"/>
    </source>
</evidence>
<feature type="compositionally biased region" description="Basic and acidic residues" evidence="4">
    <location>
        <begin position="1"/>
        <end position="15"/>
    </location>
</feature>
<name>A0A812T7Z6_9DINO</name>
<organism evidence="5 6">
    <name type="scientific">Symbiodinium natans</name>
    <dbReference type="NCBI Taxonomy" id="878477"/>
    <lineage>
        <taxon>Eukaryota</taxon>
        <taxon>Sar</taxon>
        <taxon>Alveolata</taxon>
        <taxon>Dinophyceae</taxon>
        <taxon>Suessiales</taxon>
        <taxon>Symbiodiniaceae</taxon>
        <taxon>Symbiodinium</taxon>
    </lineage>
</organism>
<dbReference type="PANTHER" id="PTHR24198:SF165">
    <property type="entry name" value="ANKYRIN REPEAT-CONTAINING PROTEIN-RELATED"/>
    <property type="match status" value="1"/>
</dbReference>
<dbReference type="PANTHER" id="PTHR24198">
    <property type="entry name" value="ANKYRIN REPEAT AND PROTEIN KINASE DOMAIN-CONTAINING PROTEIN"/>
    <property type="match status" value="1"/>
</dbReference>
<dbReference type="InterPro" id="IPR002110">
    <property type="entry name" value="Ankyrin_rpt"/>
</dbReference>
<feature type="repeat" description="ANK" evidence="3">
    <location>
        <begin position="466"/>
        <end position="498"/>
    </location>
</feature>
<evidence type="ECO:0000313" key="6">
    <source>
        <dbReference type="Proteomes" id="UP000604046"/>
    </source>
</evidence>
<feature type="repeat" description="ANK" evidence="3">
    <location>
        <begin position="400"/>
        <end position="432"/>
    </location>
</feature>
<evidence type="ECO:0000256" key="2">
    <source>
        <dbReference type="ARBA" id="ARBA00023043"/>
    </source>
</evidence>
<dbReference type="SMART" id="SM00248">
    <property type="entry name" value="ANK"/>
    <property type="match status" value="9"/>
</dbReference>
<dbReference type="Pfam" id="PF12796">
    <property type="entry name" value="Ank_2"/>
    <property type="match status" value="3"/>
</dbReference>
<comment type="caution">
    <text evidence="5">The sequence shown here is derived from an EMBL/GenBank/DDBJ whole genome shotgun (WGS) entry which is preliminary data.</text>
</comment>
<dbReference type="EMBL" id="CAJNDS010002546">
    <property type="protein sequence ID" value="CAE7520809.1"/>
    <property type="molecule type" value="Genomic_DNA"/>
</dbReference>
<dbReference type="PROSITE" id="PS50088">
    <property type="entry name" value="ANK_REPEAT"/>
    <property type="match status" value="4"/>
</dbReference>
<keyword evidence="1" id="KW-0677">Repeat</keyword>
<keyword evidence="6" id="KW-1185">Reference proteome</keyword>
<reference evidence="5" key="1">
    <citation type="submission" date="2021-02" db="EMBL/GenBank/DDBJ databases">
        <authorList>
            <person name="Dougan E. K."/>
            <person name="Rhodes N."/>
            <person name="Thang M."/>
            <person name="Chan C."/>
        </authorList>
    </citation>
    <scope>NUCLEOTIDE SEQUENCE</scope>
</reference>
<gene>
    <name evidence="5" type="primary">ANKRD50</name>
    <name evidence="5" type="ORF">SNAT2548_LOCUS29148</name>
</gene>
<dbReference type="Proteomes" id="UP000604046">
    <property type="component" value="Unassembled WGS sequence"/>
</dbReference>
<feature type="repeat" description="ANK" evidence="3">
    <location>
        <begin position="46"/>
        <end position="78"/>
    </location>
</feature>
<feature type="region of interest" description="Disordered" evidence="4">
    <location>
        <begin position="1"/>
        <end position="32"/>
    </location>
</feature>
<proteinExistence type="predicted"/>
<evidence type="ECO:0000256" key="1">
    <source>
        <dbReference type="ARBA" id="ARBA00022737"/>
    </source>
</evidence>
<accession>A0A812T7Z6</accession>
<dbReference type="SUPFAM" id="SSF48403">
    <property type="entry name" value="Ankyrin repeat"/>
    <property type="match status" value="2"/>
</dbReference>
<dbReference type="AlphaFoldDB" id="A0A812T7Z6"/>
<dbReference type="Gene3D" id="1.25.40.20">
    <property type="entry name" value="Ankyrin repeat-containing domain"/>
    <property type="match status" value="4"/>
</dbReference>
<dbReference type="PROSITE" id="PS50297">
    <property type="entry name" value="ANK_REP_REGION"/>
    <property type="match status" value="1"/>
</dbReference>
<dbReference type="InterPro" id="IPR036770">
    <property type="entry name" value="Ankyrin_rpt-contain_sf"/>
</dbReference>
<dbReference type="OrthoDB" id="433308at2759"/>
<sequence length="521" mass="52545">MPGRLDYSRFDHIGDTDSEEEKPPQAPTATPTEANDLLSELPTDLPRDLALVLAARQGQHNLVEALLQSGVEANAVDPHGISALQRAVESGGIQARATIEALLAARADPCKGNTADDCALAAASASGPAELLSALLGAAVHVPSSSALLGALATAAAKGNRATAQVLLDAGAPAGEASLHSWVDNADSGMVRQLAEKRADVNLAQGDDGETPLTRAARLRHEESAVQLVQLLCDLRADVNQPARFSAPVALGCVLGCHVAGGKALTPLAAASRAGAAKVIQALLECRASVQLPDGSSSMSPLVGAATVGSLPAASALLLARASAEAADAAGRRPLACAVASGSLELLLVVGGAACFLAHGPMRTSEVAQAKLSKDVSVRLSQKDQELLASRADPDQASERGQTPLMLAAGVSRHDLCEQLLTASAQPNSTDPDGKSALLLAAGGGCLPVCEALLRARADLLQRTTAGACALDAAAANGHEAVCRALLDAGADVNLAGPAQRSPADAAELAGHAALAKMLRS</sequence>